<evidence type="ECO:0000313" key="3">
    <source>
        <dbReference type="Proteomes" id="UP001597493"/>
    </source>
</evidence>
<feature type="transmembrane region" description="Helical" evidence="1">
    <location>
        <begin position="46"/>
        <end position="65"/>
    </location>
</feature>
<keyword evidence="1" id="KW-1133">Transmembrane helix</keyword>
<dbReference type="RefSeq" id="WP_379270931.1">
    <property type="nucleotide sequence ID" value="NZ_JBHUGT010000010.1"/>
</dbReference>
<reference evidence="3" key="1">
    <citation type="journal article" date="2019" name="Int. J. Syst. Evol. Microbiol.">
        <title>The Global Catalogue of Microorganisms (GCM) 10K type strain sequencing project: providing services to taxonomists for standard genome sequencing and annotation.</title>
        <authorList>
            <consortium name="The Broad Institute Genomics Platform"/>
            <consortium name="The Broad Institute Genome Sequencing Center for Infectious Disease"/>
            <person name="Wu L."/>
            <person name="Ma J."/>
        </authorList>
    </citation>
    <scope>NUCLEOTIDE SEQUENCE [LARGE SCALE GENOMIC DNA]</scope>
    <source>
        <strain evidence="3">TISTR 1827</strain>
    </source>
</reference>
<comment type="caution">
    <text evidence="2">The sequence shown here is derived from an EMBL/GenBank/DDBJ whole genome shotgun (WGS) entry which is preliminary data.</text>
</comment>
<feature type="transmembrane region" description="Helical" evidence="1">
    <location>
        <begin position="112"/>
        <end position="137"/>
    </location>
</feature>
<keyword evidence="1" id="KW-0472">Membrane</keyword>
<evidence type="ECO:0000313" key="2">
    <source>
        <dbReference type="EMBL" id="MFD2660143.1"/>
    </source>
</evidence>
<feature type="transmembrane region" description="Helical" evidence="1">
    <location>
        <begin position="72"/>
        <end position="92"/>
    </location>
</feature>
<dbReference type="Proteomes" id="UP001597493">
    <property type="component" value="Unassembled WGS sequence"/>
</dbReference>
<organism evidence="2 3">
    <name type="scientific">Paenibacillus thailandensis</name>
    <dbReference type="NCBI Taxonomy" id="393250"/>
    <lineage>
        <taxon>Bacteria</taxon>
        <taxon>Bacillati</taxon>
        <taxon>Bacillota</taxon>
        <taxon>Bacilli</taxon>
        <taxon>Bacillales</taxon>
        <taxon>Paenibacillaceae</taxon>
        <taxon>Paenibacillus</taxon>
    </lineage>
</organism>
<feature type="transmembrane region" description="Helical" evidence="1">
    <location>
        <begin position="14"/>
        <end position="34"/>
    </location>
</feature>
<name>A0ABW5QWM4_9BACL</name>
<keyword evidence="3" id="KW-1185">Reference proteome</keyword>
<gene>
    <name evidence="2" type="ORF">ACFSW5_07640</name>
</gene>
<evidence type="ECO:0000256" key="1">
    <source>
        <dbReference type="SAM" id="Phobius"/>
    </source>
</evidence>
<proteinExistence type="predicted"/>
<protein>
    <submittedName>
        <fullName evidence="2">Uncharacterized protein</fullName>
    </submittedName>
</protein>
<accession>A0ABW5QWM4</accession>
<sequence>MTNKRIPSEVKKSYWYWLVAIAAGVFEMLIAVTQTLSEDIEAGSGIFIQAGLRTIIFAALVFVIVKMYRGNHWARIALTILLGGIGTASLLIDPINWVLEGNSLDQAFAGMTLYSGLFGISRIVHLASVMTALILMYRPAANKYFRLDA</sequence>
<dbReference type="EMBL" id="JBHUMY010000006">
    <property type="protein sequence ID" value="MFD2660143.1"/>
    <property type="molecule type" value="Genomic_DNA"/>
</dbReference>
<keyword evidence="1" id="KW-0812">Transmembrane</keyword>